<dbReference type="EC" id="2.7.7.2" evidence="15"/>
<dbReference type="SMART" id="SM00904">
    <property type="entry name" value="Flavokinase"/>
    <property type="match status" value="1"/>
</dbReference>
<dbReference type="Pfam" id="PF01687">
    <property type="entry name" value="Flavokinase"/>
    <property type="match status" value="1"/>
</dbReference>
<keyword evidence="11 15" id="KW-0067">ATP-binding</keyword>
<keyword evidence="12" id="KW-0511">Multifunctional enzyme</keyword>
<dbReference type="GO" id="GO:0009231">
    <property type="term" value="P:riboflavin biosynthetic process"/>
    <property type="evidence" value="ECO:0007669"/>
    <property type="project" value="InterPro"/>
</dbReference>
<dbReference type="OrthoDB" id="9803667at2"/>
<dbReference type="GO" id="GO:0008531">
    <property type="term" value="F:riboflavin kinase activity"/>
    <property type="evidence" value="ECO:0007669"/>
    <property type="project" value="UniProtKB-UniRule"/>
</dbReference>
<dbReference type="InterPro" id="IPR002606">
    <property type="entry name" value="Riboflavin_kinase_bac"/>
</dbReference>
<dbReference type="CDD" id="cd02064">
    <property type="entry name" value="FAD_synthetase_N"/>
    <property type="match status" value="1"/>
</dbReference>
<sequence>MNVTHGYSGEVVRPYPVGTIGNFDGHHLGHHALLKRVVETARSAHGTAVVLTFDPHPVKILAPHVDLRFLTSEEEKRAHFERAGIDEVVSLDFTHAFAAFSPAMFAEQVLSKGLGLKEIFVGQHFVFGHKREGTIGDLIALGKRFGFTVHPTPPVMIDGGVVSSTRIRRLIISGQVDHAAVLLGRHYALSGVVSPGEGRGRTLGCPTANLRLPPDRVVPADGIYASVAILGQERYDSVAYIGTRPTFDGGERGLEVSLLDGAYELYGRTLTVEFIGRIRGDAQFDSGEALSRQIAADVDSARDILRRYHETIGRR</sequence>
<dbReference type="UniPathway" id="UPA00277">
    <property type="reaction ID" value="UER00407"/>
</dbReference>
<evidence type="ECO:0000256" key="1">
    <source>
        <dbReference type="ARBA" id="ARBA00002121"/>
    </source>
</evidence>
<dbReference type="PANTHER" id="PTHR22749:SF6">
    <property type="entry name" value="RIBOFLAVIN KINASE"/>
    <property type="match status" value="1"/>
</dbReference>
<keyword evidence="5 15" id="KW-0288">FMN</keyword>
<dbReference type="InterPro" id="IPR023465">
    <property type="entry name" value="Riboflavin_kinase_dom_sf"/>
</dbReference>
<evidence type="ECO:0000256" key="14">
    <source>
        <dbReference type="ARBA" id="ARBA00049494"/>
    </source>
</evidence>
<comment type="pathway">
    <text evidence="3 15">Cofactor biosynthesis; FMN biosynthesis; FMN from riboflavin (ATP route): step 1/1.</text>
</comment>
<keyword evidence="4 15" id="KW-0285">Flavoprotein</keyword>
<dbReference type="RefSeq" id="WP_090895978.1">
    <property type="nucleotide sequence ID" value="NZ_CZPZ01000010.1"/>
</dbReference>
<dbReference type="PIRSF" id="PIRSF004491">
    <property type="entry name" value="FAD_Synth"/>
    <property type="match status" value="1"/>
</dbReference>
<dbReference type="AlphaFoldDB" id="A0A0S4LAY8"/>
<dbReference type="SUPFAM" id="SSF52374">
    <property type="entry name" value="Nucleotidylyl transferase"/>
    <property type="match status" value="1"/>
</dbReference>
<gene>
    <name evidence="17" type="primary">ribF</name>
    <name evidence="17" type="ORF">COMA2_180043</name>
</gene>
<dbReference type="Gene3D" id="2.40.30.30">
    <property type="entry name" value="Riboflavin kinase-like"/>
    <property type="match status" value="1"/>
</dbReference>
<comment type="catalytic activity">
    <reaction evidence="14 15">
        <text>FMN + ATP + H(+) = FAD + diphosphate</text>
        <dbReference type="Rhea" id="RHEA:17237"/>
        <dbReference type="ChEBI" id="CHEBI:15378"/>
        <dbReference type="ChEBI" id="CHEBI:30616"/>
        <dbReference type="ChEBI" id="CHEBI:33019"/>
        <dbReference type="ChEBI" id="CHEBI:57692"/>
        <dbReference type="ChEBI" id="CHEBI:58210"/>
        <dbReference type="EC" id="2.7.7.2"/>
    </reaction>
</comment>
<comment type="function">
    <text evidence="1">Catalyzes the phosphorylation of riboflavin to FMN followed by the adenylation of FMN to FAD.</text>
</comment>
<keyword evidence="8 15" id="KW-0547">Nucleotide-binding</keyword>
<protein>
    <recommendedName>
        <fullName evidence="15">Riboflavin biosynthesis protein</fullName>
    </recommendedName>
    <domain>
        <recommendedName>
            <fullName evidence="15">Riboflavin kinase</fullName>
            <ecNumber evidence="15">2.7.1.26</ecNumber>
        </recommendedName>
        <alternativeName>
            <fullName evidence="15">Flavokinase</fullName>
        </alternativeName>
    </domain>
    <domain>
        <recommendedName>
            <fullName evidence="15">FMN adenylyltransferase</fullName>
            <ecNumber evidence="15">2.7.7.2</ecNumber>
        </recommendedName>
        <alternativeName>
            <fullName evidence="15">FAD pyrophosphorylase</fullName>
        </alternativeName>
        <alternativeName>
            <fullName evidence="15">FAD synthase</fullName>
        </alternativeName>
    </domain>
</protein>
<evidence type="ECO:0000313" key="18">
    <source>
        <dbReference type="Proteomes" id="UP000198736"/>
    </source>
</evidence>
<evidence type="ECO:0000256" key="13">
    <source>
        <dbReference type="ARBA" id="ARBA00047880"/>
    </source>
</evidence>
<keyword evidence="10 15" id="KW-0274">FAD</keyword>
<proteinExistence type="inferred from homology"/>
<evidence type="ECO:0000313" key="17">
    <source>
        <dbReference type="EMBL" id="CUS34693.1"/>
    </source>
</evidence>
<dbReference type="InterPro" id="IPR023468">
    <property type="entry name" value="Riboflavin_kinase"/>
</dbReference>
<dbReference type="InterPro" id="IPR015864">
    <property type="entry name" value="FAD_synthase"/>
</dbReference>
<evidence type="ECO:0000256" key="12">
    <source>
        <dbReference type="ARBA" id="ARBA00023268"/>
    </source>
</evidence>
<keyword evidence="9 15" id="KW-0418">Kinase</keyword>
<keyword evidence="18" id="KW-1185">Reference proteome</keyword>
<dbReference type="UniPathway" id="UPA00276">
    <property type="reaction ID" value="UER00406"/>
</dbReference>
<dbReference type="NCBIfam" id="TIGR00083">
    <property type="entry name" value="ribF"/>
    <property type="match status" value="1"/>
</dbReference>
<keyword evidence="6 15" id="KW-0808">Transferase</keyword>
<dbReference type="InterPro" id="IPR015865">
    <property type="entry name" value="Riboflavin_kinase_bac/euk"/>
</dbReference>
<name>A0A0S4LAY8_9BACT</name>
<dbReference type="EC" id="2.7.1.26" evidence="15"/>
<dbReference type="SUPFAM" id="SSF82114">
    <property type="entry name" value="Riboflavin kinase-like"/>
    <property type="match status" value="1"/>
</dbReference>
<evidence type="ECO:0000256" key="9">
    <source>
        <dbReference type="ARBA" id="ARBA00022777"/>
    </source>
</evidence>
<dbReference type="FunFam" id="3.40.50.620:FF:000021">
    <property type="entry name" value="Riboflavin biosynthesis protein"/>
    <property type="match status" value="1"/>
</dbReference>
<evidence type="ECO:0000256" key="6">
    <source>
        <dbReference type="ARBA" id="ARBA00022679"/>
    </source>
</evidence>
<dbReference type="GO" id="GO:0005524">
    <property type="term" value="F:ATP binding"/>
    <property type="evidence" value="ECO:0007669"/>
    <property type="project" value="UniProtKB-UniRule"/>
</dbReference>
<evidence type="ECO:0000256" key="15">
    <source>
        <dbReference type="PIRNR" id="PIRNR004491"/>
    </source>
</evidence>
<evidence type="ECO:0000256" key="8">
    <source>
        <dbReference type="ARBA" id="ARBA00022741"/>
    </source>
</evidence>
<organism evidence="17 18">
    <name type="scientific">Candidatus Nitrospira nitrificans</name>
    <dbReference type="NCBI Taxonomy" id="1742973"/>
    <lineage>
        <taxon>Bacteria</taxon>
        <taxon>Pseudomonadati</taxon>
        <taxon>Nitrospirota</taxon>
        <taxon>Nitrospiria</taxon>
        <taxon>Nitrospirales</taxon>
        <taxon>Nitrospiraceae</taxon>
        <taxon>Nitrospira</taxon>
    </lineage>
</organism>
<keyword evidence="7 15" id="KW-0548">Nucleotidyltransferase</keyword>
<comment type="similarity">
    <text evidence="15">Belongs to the ribF family.</text>
</comment>
<evidence type="ECO:0000256" key="5">
    <source>
        <dbReference type="ARBA" id="ARBA00022643"/>
    </source>
</evidence>
<dbReference type="EMBL" id="CZPZ01000010">
    <property type="protein sequence ID" value="CUS34693.1"/>
    <property type="molecule type" value="Genomic_DNA"/>
</dbReference>
<dbReference type="Gene3D" id="3.40.50.620">
    <property type="entry name" value="HUPs"/>
    <property type="match status" value="1"/>
</dbReference>
<dbReference type="GO" id="GO:0009398">
    <property type="term" value="P:FMN biosynthetic process"/>
    <property type="evidence" value="ECO:0007669"/>
    <property type="project" value="UniProtKB-UniRule"/>
</dbReference>
<evidence type="ECO:0000256" key="4">
    <source>
        <dbReference type="ARBA" id="ARBA00022630"/>
    </source>
</evidence>
<dbReference type="Proteomes" id="UP000198736">
    <property type="component" value="Unassembled WGS sequence"/>
</dbReference>
<comment type="pathway">
    <text evidence="2 15">Cofactor biosynthesis; FAD biosynthesis; FAD from FMN: step 1/1.</text>
</comment>
<dbReference type="Pfam" id="PF06574">
    <property type="entry name" value="FAD_syn"/>
    <property type="match status" value="1"/>
</dbReference>
<dbReference type="PANTHER" id="PTHR22749">
    <property type="entry name" value="RIBOFLAVIN KINASE/FMN ADENYLYLTRANSFERASE"/>
    <property type="match status" value="1"/>
</dbReference>
<evidence type="ECO:0000256" key="2">
    <source>
        <dbReference type="ARBA" id="ARBA00004726"/>
    </source>
</evidence>
<dbReference type="NCBIfam" id="NF004160">
    <property type="entry name" value="PRK05627.1-3"/>
    <property type="match status" value="1"/>
</dbReference>
<evidence type="ECO:0000256" key="10">
    <source>
        <dbReference type="ARBA" id="ARBA00022827"/>
    </source>
</evidence>
<feature type="domain" description="Riboflavin kinase" evidence="16">
    <location>
        <begin position="182"/>
        <end position="306"/>
    </location>
</feature>
<dbReference type="STRING" id="1742973.COMA2_180043"/>
<dbReference type="GO" id="GO:0003919">
    <property type="term" value="F:FMN adenylyltransferase activity"/>
    <property type="evidence" value="ECO:0007669"/>
    <property type="project" value="UniProtKB-UniRule"/>
</dbReference>
<evidence type="ECO:0000256" key="7">
    <source>
        <dbReference type="ARBA" id="ARBA00022695"/>
    </source>
</evidence>
<evidence type="ECO:0000256" key="3">
    <source>
        <dbReference type="ARBA" id="ARBA00005201"/>
    </source>
</evidence>
<reference evidence="18" key="1">
    <citation type="submission" date="2015-10" db="EMBL/GenBank/DDBJ databases">
        <authorList>
            <person name="Luecker S."/>
            <person name="Luecker S."/>
        </authorList>
    </citation>
    <scope>NUCLEOTIDE SEQUENCE [LARGE SCALE GENOMIC DNA]</scope>
</reference>
<evidence type="ECO:0000256" key="11">
    <source>
        <dbReference type="ARBA" id="ARBA00022840"/>
    </source>
</evidence>
<accession>A0A0S4LAY8</accession>
<comment type="catalytic activity">
    <reaction evidence="13 15">
        <text>riboflavin + ATP = FMN + ADP + H(+)</text>
        <dbReference type="Rhea" id="RHEA:14357"/>
        <dbReference type="ChEBI" id="CHEBI:15378"/>
        <dbReference type="ChEBI" id="CHEBI:30616"/>
        <dbReference type="ChEBI" id="CHEBI:57986"/>
        <dbReference type="ChEBI" id="CHEBI:58210"/>
        <dbReference type="ChEBI" id="CHEBI:456216"/>
        <dbReference type="EC" id="2.7.1.26"/>
    </reaction>
</comment>
<dbReference type="GO" id="GO:0006747">
    <property type="term" value="P:FAD biosynthetic process"/>
    <property type="evidence" value="ECO:0007669"/>
    <property type="project" value="UniProtKB-UniRule"/>
</dbReference>
<evidence type="ECO:0000259" key="16">
    <source>
        <dbReference type="SMART" id="SM00904"/>
    </source>
</evidence>
<dbReference type="InterPro" id="IPR014729">
    <property type="entry name" value="Rossmann-like_a/b/a_fold"/>
</dbReference>